<dbReference type="PATRIC" id="fig|86416.3.peg.644"/>
<dbReference type="InterPro" id="IPR050073">
    <property type="entry name" value="2-IPM_HCS-like"/>
</dbReference>
<evidence type="ECO:0000313" key="3">
    <source>
        <dbReference type="EMBL" id="AGK95702.1"/>
    </source>
</evidence>
<organism evidence="3 4">
    <name type="scientific">Clostridium pasteurianum BC1</name>
    <dbReference type="NCBI Taxonomy" id="86416"/>
    <lineage>
        <taxon>Bacteria</taxon>
        <taxon>Bacillati</taxon>
        <taxon>Bacillota</taxon>
        <taxon>Clostridia</taxon>
        <taxon>Eubacteriales</taxon>
        <taxon>Clostridiaceae</taxon>
        <taxon>Clostridium</taxon>
    </lineage>
</organism>
<dbReference type="InterPro" id="IPR000891">
    <property type="entry name" value="PYR_CT"/>
</dbReference>
<name>R4JY13_CLOPA</name>
<gene>
    <name evidence="3" type="ORF">Clopa_0658</name>
</gene>
<dbReference type="Pfam" id="PF00682">
    <property type="entry name" value="HMGL-like"/>
    <property type="match status" value="1"/>
</dbReference>
<protein>
    <submittedName>
        <fullName evidence="3">Isopropylmalate/homocitrate/citramalate synthase</fullName>
    </submittedName>
</protein>
<dbReference type="PANTHER" id="PTHR10277">
    <property type="entry name" value="HOMOCITRATE SYNTHASE-RELATED"/>
    <property type="match status" value="1"/>
</dbReference>
<evidence type="ECO:0000256" key="1">
    <source>
        <dbReference type="ARBA" id="ARBA00023211"/>
    </source>
</evidence>
<dbReference type="Gene3D" id="3.20.20.70">
    <property type="entry name" value="Aldolase class I"/>
    <property type="match status" value="1"/>
</dbReference>
<evidence type="ECO:0000313" key="4">
    <source>
        <dbReference type="Proteomes" id="UP000013523"/>
    </source>
</evidence>
<dbReference type="KEGG" id="cpas:Clopa_0658"/>
<feature type="domain" description="Pyruvate carboxyltransferase" evidence="2">
    <location>
        <begin position="4"/>
        <end position="238"/>
    </location>
</feature>
<dbReference type="PANTHER" id="PTHR10277:SF9">
    <property type="entry name" value="2-ISOPROPYLMALATE SYNTHASE 1, CHLOROPLASTIC-RELATED"/>
    <property type="match status" value="1"/>
</dbReference>
<dbReference type="SUPFAM" id="SSF51569">
    <property type="entry name" value="Aldolase"/>
    <property type="match status" value="1"/>
</dbReference>
<accession>R4JY13</accession>
<keyword evidence="4" id="KW-1185">Reference proteome</keyword>
<dbReference type="AlphaFoldDB" id="R4JY13"/>
<reference evidence="3 4" key="1">
    <citation type="submission" date="2012-01" db="EMBL/GenBank/DDBJ databases">
        <title>Complete sequence of chromosome of Clostridium pasteurianum BC1.</title>
        <authorList>
            <consortium name="US DOE Joint Genome Institute"/>
            <person name="Lucas S."/>
            <person name="Han J."/>
            <person name="Lapidus A."/>
            <person name="Cheng J.-F."/>
            <person name="Goodwin L."/>
            <person name="Pitluck S."/>
            <person name="Peters L."/>
            <person name="Mikhailova N."/>
            <person name="Teshima H."/>
            <person name="Detter J.C."/>
            <person name="Han C."/>
            <person name="Tapia R."/>
            <person name="Land M."/>
            <person name="Hauser L."/>
            <person name="Kyrpides N."/>
            <person name="Ivanova N."/>
            <person name="Pagani I."/>
            <person name="Dunn J."/>
            <person name="Taghavi S."/>
            <person name="Francis A."/>
            <person name="van der Lelie D."/>
            <person name="Woyke T."/>
        </authorList>
    </citation>
    <scope>NUCLEOTIDE SEQUENCE [LARGE SCALE GENOMIC DNA]</scope>
    <source>
        <strain evidence="3 4">BC1</strain>
    </source>
</reference>
<dbReference type="GO" id="GO:0009098">
    <property type="term" value="P:L-leucine biosynthetic process"/>
    <property type="evidence" value="ECO:0007669"/>
    <property type="project" value="TreeGrafter"/>
</dbReference>
<evidence type="ECO:0000259" key="2">
    <source>
        <dbReference type="Pfam" id="PF00682"/>
    </source>
</evidence>
<keyword evidence="1" id="KW-0464">Manganese</keyword>
<dbReference type="GO" id="GO:0003852">
    <property type="term" value="F:2-isopropylmalate synthase activity"/>
    <property type="evidence" value="ECO:0007669"/>
    <property type="project" value="TreeGrafter"/>
</dbReference>
<dbReference type="CDD" id="cd07944">
    <property type="entry name" value="DRE_TIM_HOA_like"/>
    <property type="match status" value="1"/>
</dbReference>
<dbReference type="HOGENOM" id="CLU_049173_1_1_9"/>
<sequence>MANINVLDCTLRDGGYVNNWNFSNEISIKLINSLRKSKIEYIELGYINKKNGKCKNTTMFNNIECINNIITDNDAKYVIMLDLGDFDIDDIEYNSNIFGIRLTFSKEHWKTAAEDAKKIIAKGFKVFLQPMLTLCYTDKELLELINVFNEIDIYAFYIVDTFGAMQSDDVLRFASLIDDNLRSDVKLGFHAHNNLQLAYSNAIALVKMSSNRELIIDSSVYGMGRAAGNLNTELFADYLIKNFNKEYEIEPLLDIIDNFLSMIYKENYWGYSVPHYISGIYNCHPYYSSYLADKKELSAKDIENIVKNISETKKYEFDKNYIEKLYVKHNSNKAIIYNYEFLKRHISG</sequence>
<proteinExistence type="predicted"/>
<dbReference type="eggNOG" id="COG0119">
    <property type="taxonomic scope" value="Bacteria"/>
</dbReference>
<dbReference type="OrthoDB" id="9804858at2"/>
<dbReference type="EMBL" id="CP003261">
    <property type="protein sequence ID" value="AGK95702.1"/>
    <property type="molecule type" value="Genomic_DNA"/>
</dbReference>
<dbReference type="InterPro" id="IPR013785">
    <property type="entry name" value="Aldolase_TIM"/>
</dbReference>
<dbReference type="Proteomes" id="UP000013523">
    <property type="component" value="Chromosome"/>
</dbReference>
<dbReference type="STRING" id="86416.Clopa_0658"/>